<name>A0A1H0EDQ2_9RHOB</name>
<dbReference type="Pfam" id="PF01312">
    <property type="entry name" value="Bac_export_2"/>
    <property type="match status" value="1"/>
</dbReference>
<keyword evidence="3" id="KW-1133">Transmembrane helix</keyword>
<dbReference type="PANTHER" id="PTHR30531">
    <property type="entry name" value="FLAGELLAR BIOSYNTHETIC PROTEIN FLHB"/>
    <property type="match status" value="1"/>
</dbReference>
<dbReference type="AlphaFoldDB" id="A0A1H0EDQ2"/>
<keyword evidence="4" id="KW-0969">Cilium</keyword>
<evidence type="ECO:0000256" key="3">
    <source>
        <dbReference type="SAM" id="Phobius"/>
    </source>
</evidence>
<feature type="transmembrane region" description="Helical" evidence="3">
    <location>
        <begin position="153"/>
        <end position="171"/>
    </location>
</feature>
<evidence type="ECO:0000313" key="4">
    <source>
        <dbReference type="EMBL" id="SHK54074.1"/>
    </source>
</evidence>
<feature type="compositionally biased region" description="Basic and acidic residues" evidence="2">
    <location>
        <begin position="226"/>
        <end position="243"/>
    </location>
</feature>
<proteinExistence type="inferred from homology"/>
<keyword evidence="4" id="KW-0966">Cell projection</keyword>
<dbReference type="PANTHER" id="PTHR30531:SF12">
    <property type="entry name" value="FLAGELLAR BIOSYNTHETIC PROTEIN FLHB"/>
    <property type="match status" value="1"/>
</dbReference>
<dbReference type="GO" id="GO:0005886">
    <property type="term" value="C:plasma membrane"/>
    <property type="evidence" value="ECO:0007669"/>
    <property type="project" value="TreeGrafter"/>
</dbReference>
<dbReference type="EMBL" id="FQZZ01000006">
    <property type="protein sequence ID" value="SHK54074.1"/>
    <property type="molecule type" value="Genomic_DNA"/>
</dbReference>
<accession>A0A1H0EDQ2</accession>
<sequence>MSAGQEEGDKTHDPTPRKLEEARKKGEVARSQDLSVAAAYGGLLLSFLVAGVQGVDRLGTVFASLTGGADGWRAVFFGGASAAPAISLIGRVAGAVAPWFAIPAALVLLAIVAQRALVVAPSKLAPKLNRISPVSNAKNKFGRGGLFEFAKSFVKLVIYSVVLFLFLRARIEEMSASVQTSPAIAASLLARLSLEFLFVVLLVALGIGAVDYLWQRHEHLRKNRMSHQELRDEHKEAEGDPHMKQNRRRKAQEIASRRMMEAVPGADVVIVNPTHYAVALKWSRAPGTAPECVAKGVDEIARRIREIAAENGVAIHSDPPSARALFASVDIGQEIAPEHYRAVAAAIRFADTLRQKVWRG</sequence>
<dbReference type="InterPro" id="IPR006135">
    <property type="entry name" value="T3SS_substrate_exporter"/>
</dbReference>
<keyword evidence="3" id="KW-0812">Transmembrane</keyword>
<dbReference type="Gene3D" id="3.40.1690.10">
    <property type="entry name" value="secretion proteins EscU"/>
    <property type="match status" value="1"/>
</dbReference>
<evidence type="ECO:0000256" key="2">
    <source>
        <dbReference type="SAM" id="MobiDB-lite"/>
    </source>
</evidence>
<feature type="region of interest" description="Disordered" evidence="2">
    <location>
        <begin position="225"/>
        <end position="246"/>
    </location>
</feature>
<feature type="transmembrane region" description="Helical" evidence="3">
    <location>
        <begin position="99"/>
        <end position="120"/>
    </location>
</feature>
<dbReference type="SUPFAM" id="SSF160544">
    <property type="entry name" value="EscU C-terminal domain-like"/>
    <property type="match status" value="1"/>
</dbReference>
<organism evidence="4 5">
    <name type="scientific">Lutimaribacter pacificus</name>
    <dbReference type="NCBI Taxonomy" id="391948"/>
    <lineage>
        <taxon>Bacteria</taxon>
        <taxon>Pseudomonadati</taxon>
        <taxon>Pseudomonadota</taxon>
        <taxon>Alphaproteobacteria</taxon>
        <taxon>Rhodobacterales</taxon>
        <taxon>Roseobacteraceae</taxon>
        <taxon>Lutimaribacter</taxon>
    </lineage>
</organism>
<feature type="region of interest" description="Disordered" evidence="2">
    <location>
        <begin position="1"/>
        <end position="26"/>
    </location>
</feature>
<keyword evidence="4" id="KW-0282">Flagellum</keyword>
<feature type="transmembrane region" description="Helical" evidence="3">
    <location>
        <begin position="74"/>
        <end position="93"/>
    </location>
</feature>
<comment type="similarity">
    <text evidence="1">Belongs to the type III secretion exporter family.</text>
</comment>
<dbReference type="GO" id="GO:0009306">
    <property type="term" value="P:protein secretion"/>
    <property type="evidence" value="ECO:0007669"/>
    <property type="project" value="InterPro"/>
</dbReference>
<keyword evidence="3" id="KW-0472">Membrane</keyword>
<keyword evidence="5" id="KW-1185">Reference proteome</keyword>
<dbReference type="Proteomes" id="UP000324252">
    <property type="component" value="Unassembled WGS sequence"/>
</dbReference>
<gene>
    <name evidence="4" type="ORF">SAMN05444142_106116</name>
</gene>
<dbReference type="RefSeq" id="WP_149787294.1">
    <property type="nucleotide sequence ID" value="NZ_FNIO01000002.1"/>
</dbReference>
<feature type="transmembrane region" description="Helical" evidence="3">
    <location>
        <begin position="34"/>
        <end position="53"/>
    </location>
</feature>
<evidence type="ECO:0000313" key="5">
    <source>
        <dbReference type="Proteomes" id="UP000324252"/>
    </source>
</evidence>
<evidence type="ECO:0000256" key="1">
    <source>
        <dbReference type="ARBA" id="ARBA00010690"/>
    </source>
</evidence>
<protein>
    <submittedName>
        <fullName evidence="4">Flagellar biosynthetic protein FlhB</fullName>
    </submittedName>
</protein>
<feature type="transmembrane region" description="Helical" evidence="3">
    <location>
        <begin position="196"/>
        <end position="214"/>
    </location>
</feature>
<dbReference type="InterPro" id="IPR029025">
    <property type="entry name" value="T3SS_substrate_exporter_C"/>
</dbReference>
<feature type="compositionally biased region" description="Basic and acidic residues" evidence="2">
    <location>
        <begin position="7"/>
        <end position="26"/>
    </location>
</feature>
<dbReference type="OrthoDB" id="9807950at2"/>
<dbReference type="PRINTS" id="PR00950">
    <property type="entry name" value="TYPE3IMSPROT"/>
</dbReference>
<reference evidence="4 5" key="1">
    <citation type="submission" date="2016-11" db="EMBL/GenBank/DDBJ databases">
        <authorList>
            <person name="Varghese N."/>
            <person name="Submissions S."/>
        </authorList>
    </citation>
    <scope>NUCLEOTIDE SEQUENCE [LARGE SCALE GENOMIC DNA]</scope>
    <source>
        <strain evidence="4 5">DSM 29620</strain>
    </source>
</reference>